<evidence type="ECO:0000313" key="2">
    <source>
        <dbReference type="WBParaSite" id="PS1159_v2.g4767.t1"/>
    </source>
</evidence>
<name>A0AC35GFB1_9BILA</name>
<accession>A0AC35GFB1</accession>
<dbReference type="WBParaSite" id="PS1159_v2.g4767.t1">
    <property type="protein sequence ID" value="PS1159_v2.g4767.t1"/>
    <property type="gene ID" value="PS1159_v2.g4767"/>
</dbReference>
<proteinExistence type="predicted"/>
<protein>
    <submittedName>
        <fullName evidence="2">ERF1 domain-containing protein</fullName>
    </submittedName>
</protein>
<dbReference type="Proteomes" id="UP000887580">
    <property type="component" value="Unplaced"/>
</dbReference>
<evidence type="ECO:0000313" key="1">
    <source>
        <dbReference type="Proteomes" id="UP000887580"/>
    </source>
</evidence>
<sequence>MLAEEYGTAANIKSSINRQSVLPAITSVHARLRLYTKALLNDHKKFGFIIIDGNGALCGILQGNNREILHKFTVDLPNKNDRGDSGKFVFGLQNIWQALEIRAIETLICWENLDISRLKLINANGKENVLNLRPNQMSHDNYLVDPNDGSKMELVETVSLLYKKFGTQIEIVTDHSQEGAQFTRGFGGIGGILRYIIDFSLIEENGDENEINLDDY</sequence>
<reference evidence="2" key="1">
    <citation type="submission" date="2022-11" db="UniProtKB">
        <authorList>
            <consortium name="WormBaseParasite"/>
        </authorList>
    </citation>
    <scope>IDENTIFICATION</scope>
</reference>
<organism evidence="1 2">
    <name type="scientific">Panagrolaimus sp. PS1159</name>
    <dbReference type="NCBI Taxonomy" id="55785"/>
    <lineage>
        <taxon>Eukaryota</taxon>
        <taxon>Metazoa</taxon>
        <taxon>Ecdysozoa</taxon>
        <taxon>Nematoda</taxon>
        <taxon>Chromadorea</taxon>
        <taxon>Rhabditida</taxon>
        <taxon>Tylenchina</taxon>
        <taxon>Panagrolaimomorpha</taxon>
        <taxon>Panagrolaimoidea</taxon>
        <taxon>Panagrolaimidae</taxon>
        <taxon>Panagrolaimus</taxon>
    </lineage>
</organism>